<dbReference type="AlphaFoldDB" id="A0A367EXV7"/>
<feature type="domain" description="Nudix hydrolase" evidence="4">
    <location>
        <begin position="2"/>
        <end position="138"/>
    </location>
</feature>
<dbReference type="CDD" id="cd02883">
    <property type="entry name" value="NUDIX_Hydrolase"/>
    <property type="match status" value="1"/>
</dbReference>
<evidence type="ECO:0000313" key="6">
    <source>
        <dbReference type="Proteomes" id="UP000253507"/>
    </source>
</evidence>
<dbReference type="PANTHER" id="PTHR43736">
    <property type="entry name" value="ADP-RIBOSE PYROPHOSPHATASE"/>
    <property type="match status" value="1"/>
</dbReference>
<reference evidence="5 6" key="1">
    <citation type="submission" date="2018-06" db="EMBL/GenBank/DDBJ databases">
        <title>Streptomyces reniochalinae sp. nov. and Streptomyces diacarnus sp. nov. from marine sponges.</title>
        <authorList>
            <person name="Li L."/>
        </authorList>
    </citation>
    <scope>NUCLEOTIDE SEQUENCE [LARGE SCALE GENOMIC DNA]</scope>
    <source>
        <strain evidence="5 6">LHW50302</strain>
    </source>
</reference>
<dbReference type="Proteomes" id="UP000253507">
    <property type="component" value="Unassembled WGS sequence"/>
</dbReference>
<dbReference type="OrthoDB" id="9804442at2"/>
<accession>A0A367EXV7</accession>
<keyword evidence="6" id="KW-1185">Reference proteome</keyword>
<dbReference type="Pfam" id="PF00293">
    <property type="entry name" value="NUDIX"/>
    <property type="match status" value="1"/>
</dbReference>
<dbReference type="InterPro" id="IPR015797">
    <property type="entry name" value="NUDIX_hydrolase-like_dom_sf"/>
</dbReference>
<evidence type="ECO:0000259" key="4">
    <source>
        <dbReference type="PROSITE" id="PS51462"/>
    </source>
</evidence>
<dbReference type="PROSITE" id="PS00893">
    <property type="entry name" value="NUDIX_BOX"/>
    <property type="match status" value="1"/>
</dbReference>
<dbReference type="Gene3D" id="3.90.79.10">
    <property type="entry name" value="Nucleoside Triphosphate Pyrophosphohydrolase"/>
    <property type="match status" value="1"/>
</dbReference>
<evidence type="ECO:0000256" key="2">
    <source>
        <dbReference type="ARBA" id="ARBA00022801"/>
    </source>
</evidence>
<dbReference type="SUPFAM" id="SSF55811">
    <property type="entry name" value="Nudix"/>
    <property type="match status" value="1"/>
</dbReference>
<comment type="caution">
    <text evidence="5">The sequence shown here is derived from an EMBL/GenBank/DDBJ whole genome shotgun (WGS) entry which is preliminary data.</text>
</comment>
<dbReference type="InterPro" id="IPR020084">
    <property type="entry name" value="NUDIX_hydrolase_CS"/>
</dbReference>
<gene>
    <name evidence="5" type="ORF">DQ392_06950</name>
</gene>
<dbReference type="GO" id="GO:0016787">
    <property type="term" value="F:hydrolase activity"/>
    <property type="evidence" value="ECO:0007669"/>
    <property type="project" value="UniProtKB-KW"/>
</dbReference>
<comment type="similarity">
    <text evidence="1 3">Belongs to the Nudix hydrolase family.</text>
</comment>
<evidence type="ECO:0000256" key="1">
    <source>
        <dbReference type="ARBA" id="ARBA00005582"/>
    </source>
</evidence>
<keyword evidence="2 3" id="KW-0378">Hydrolase</keyword>
<dbReference type="InterPro" id="IPR020476">
    <property type="entry name" value="Nudix_hydrolase"/>
</dbReference>
<evidence type="ECO:0000256" key="3">
    <source>
        <dbReference type="RuleBase" id="RU003476"/>
    </source>
</evidence>
<evidence type="ECO:0000313" key="5">
    <source>
        <dbReference type="EMBL" id="RCG22227.1"/>
    </source>
</evidence>
<proteinExistence type="inferred from homology"/>
<protein>
    <submittedName>
        <fullName evidence="5">NUDIX domain-containing protein</fullName>
    </submittedName>
</protein>
<organism evidence="5 6">
    <name type="scientific">Streptomyces reniochalinae</name>
    <dbReference type="NCBI Taxonomy" id="2250578"/>
    <lineage>
        <taxon>Bacteria</taxon>
        <taxon>Bacillati</taxon>
        <taxon>Actinomycetota</taxon>
        <taxon>Actinomycetes</taxon>
        <taxon>Kitasatosporales</taxon>
        <taxon>Streptomycetaceae</taxon>
        <taxon>Streptomyces</taxon>
    </lineage>
</organism>
<dbReference type="EMBL" id="QOIM01000025">
    <property type="protein sequence ID" value="RCG22227.1"/>
    <property type="molecule type" value="Genomic_DNA"/>
</dbReference>
<dbReference type="InterPro" id="IPR000086">
    <property type="entry name" value="NUDIX_hydrolase_dom"/>
</dbReference>
<dbReference type="PRINTS" id="PR00502">
    <property type="entry name" value="NUDIXFAMILY"/>
</dbReference>
<name>A0A367EXV7_9ACTN</name>
<dbReference type="RefSeq" id="WP_114014620.1">
    <property type="nucleotide sequence ID" value="NZ_QOIM01000025.1"/>
</dbReference>
<dbReference type="PROSITE" id="PS51462">
    <property type="entry name" value="NUDIX"/>
    <property type="match status" value="1"/>
</dbReference>
<dbReference type="PANTHER" id="PTHR43736:SF1">
    <property type="entry name" value="DIHYDRONEOPTERIN TRIPHOSPHATE DIPHOSPHATASE"/>
    <property type="match status" value="1"/>
</dbReference>
<sequence>MCFRLAAYAVCVEDGRVLLACHAPPKGEANWTLPGGRVEHAEDPFDAVIREVAEETGYEAVVENLLGVDSRVVPAAERNVPGTQDHQNLGIFYQVRITGGLLRPEPDGDIAESVWTPLPGVSRMRRSSLVDIGLALARTHPPTGHVAPVPVGGLIQH</sequence>